<dbReference type="GO" id="GO:0003676">
    <property type="term" value="F:nucleic acid binding"/>
    <property type="evidence" value="ECO:0007669"/>
    <property type="project" value="InterPro"/>
</dbReference>
<sequence length="220" mass="24286">MPTPLRLWSHLTMDFVMDLPLSEGNTAILSIVDLFYKMVRFVPLAALLTALETADILFRQVPNRLYTPEHPRVRPAGSGEMVQGERTDLAGDAPDPQVTRLHLWKQKRAWHIGCGPCWTSEGEGGDYNIWWTGRAKVMFSKNNHLVMPCKVVLANIEILPKLAASLVAGATSSTSAACSFPMVHLRSVTVKGCIVIPPVHILCPSCFCVVEESVSESRSF</sequence>
<evidence type="ECO:0000313" key="1">
    <source>
        <dbReference type="EMBL" id="KAK1792371.1"/>
    </source>
</evidence>
<comment type="caution">
    <text evidence="1">The sequence shown here is derived from an EMBL/GenBank/DDBJ whole genome shotgun (WGS) entry which is preliminary data.</text>
</comment>
<protein>
    <submittedName>
        <fullName evidence="1">Uncharacterized protein</fullName>
    </submittedName>
</protein>
<dbReference type="EMBL" id="JAROKS010000019">
    <property type="protein sequence ID" value="KAK1792371.1"/>
    <property type="molecule type" value="Genomic_DNA"/>
</dbReference>
<evidence type="ECO:0000313" key="2">
    <source>
        <dbReference type="Proteomes" id="UP001239994"/>
    </source>
</evidence>
<dbReference type="SUPFAM" id="SSF53098">
    <property type="entry name" value="Ribonuclease H-like"/>
    <property type="match status" value="1"/>
</dbReference>
<dbReference type="Proteomes" id="UP001239994">
    <property type="component" value="Unassembled WGS sequence"/>
</dbReference>
<gene>
    <name evidence="1" type="ORF">P4O66_012327</name>
</gene>
<keyword evidence="2" id="KW-1185">Reference proteome</keyword>
<reference evidence="1" key="1">
    <citation type="submission" date="2023-03" db="EMBL/GenBank/DDBJ databases">
        <title>Electrophorus voltai genome.</title>
        <authorList>
            <person name="Bian C."/>
        </authorList>
    </citation>
    <scope>NUCLEOTIDE SEQUENCE</scope>
    <source>
        <strain evidence="1">CB-2022</strain>
        <tissue evidence="1">Muscle</tissue>
    </source>
</reference>
<name>A0AAD8Z6H5_9TELE</name>
<dbReference type="InterPro" id="IPR012337">
    <property type="entry name" value="RNaseH-like_sf"/>
</dbReference>
<dbReference type="InterPro" id="IPR036397">
    <property type="entry name" value="RNaseH_sf"/>
</dbReference>
<dbReference type="Gene3D" id="3.30.420.10">
    <property type="entry name" value="Ribonuclease H-like superfamily/Ribonuclease H"/>
    <property type="match status" value="1"/>
</dbReference>
<accession>A0AAD8Z6H5</accession>
<dbReference type="AlphaFoldDB" id="A0AAD8Z6H5"/>
<proteinExistence type="predicted"/>
<organism evidence="1 2">
    <name type="scientific">Electrophorus voltai</name>
    <dbReference type="NCBI Taxonomy" id="2609070"/>
    <lineage>
        <taxon>Eukaryota</taxon>
        <taxon>Metazoa</taxon>
        <taxon>Chordata</taxon>
        <taxon>Craniata</taxon>
        <taxon>Vertebrata</taxon>
        <taxon>Euteleostomi</taxon>
        <taxon>Actinopterygii</taxon>
        <taxon>Neopterygii</taxon>
        <taxon>Teleostei</taxon>
        <taxon>Ostariophysi</taxon>
        <taxon>Gymnotiformes</taxon>
        <taxon>Gymnotoidei</taxon>
        <taxon>Gymnotidae</taxon>
        <taxon>Electrophorus</taxon>
    </lineage>
</organism>